<name>A0A9X1RNV8_9BURK</name>
<dbReference type="Proteomes" id="UP001139308">
    <property type="component" value="Unassembled WGS sequence"/>
</dbReference>
<evidence type="ECO:0000313" key="2">
    <source>
        <dbReference type="EMBL" id="MCG5074610.1"/>
    </source>
</evidence>
<proteinExistence type="predicted"/>
<evidence type="ECO:0000259" key="1">
    <source>
        <dbReference type="Pfam" id="PF03872"/>
    </source>
</evidence>
<dbReference type="PANTHER" id="PTHR38104:SF1">
    <property type="entry name" value="ANTI-SIGMA-E FACTOR RSEA"/>
    <property type="match status" value="1"/>
</dbReference>
<dbReference type="InterPro" id="IPR005572">
    <property type="entry name" value="Anti-sigma_E_RseA_N"/>
</dbReference>
<accession>A0A9X1RNV8</accession>
<reference evidence="2" key="1">
    <citation type="submission" date="2022-01" db="EMBL/GenBank/DDBJ databases">
        <title>Genome sequence and assembly of Parabukholderia sp. RG36.</title>
        <authorList>
            <person name="Chhetri G."/>
        </authorList>
    </citation>
    <scope>NUCLEOTIDE SEQUENCE</scope>
    <source>
        <strain evidence="2">RG36</strain>
    </source>
</reference>
<dbReference type="CDD" id="cd16328">
    <property type="entry name" value="RseA_N"/>
    <property type="match status" value="1"/>
</dbReference>
<comment type="caution">
    <text evidence="2">The sequence shown here is derived from an EMBL/GenBank/DDBJ whole genome shotgun (WGS) entry which is preliminary data.</text>
</comment>
<dbReference type="SUPFAM" id="SSF89069">
    <property type="entry name" value="N-terminal, cytoplasmic domain of anti-sigmaE factor RseA"/>
    <property type="match status" value="1"/>
</dbReference>
<dbReference type="GO" id="GO:0016989">
    <property type="term" value="F:sigma factor antagonist activity"/>
    <property type="evidence" value="ECO:0007669"/>
    <property type="project" value="InterPro"/>
</dbReference>
<sequence>MGSVSMQSVSSSRGEQLSAFVDGETAGDEQHLNAIFSGLDQDGRTAWSSYHLIGDVLRSDDLAMSPAASQSFMAGFAARFEAEPHVLAPAALPAAAVSNSQSATHSGRVARILALRRRVVPSLAVAAAAATLTWIVMPQMRGVGTAGAPQIASVQSAGDHVQRVAMNTVPVQSAAVQDGNIIRDARLDEYLEAHQQFAQQPVMTDSMPFIRSAALTTQGQ</sequence>
<feature type="domain" description="Anti sigma-E protein RseA N-terminal" evidence="1">
    <location>
        <begin position="15"/>
        <end position="96"/>
    </location>
</feature>
<evidence type="ECO:0000313" key="3">
    <source>
        <dbReference type="Proteomes" id="UP001139308"/>
    </source>
</evidence>
<organism evidence="2 3">
    <name type="scientific">Paraburkholderia tagetis</name>
    <dbReference type="NCBI Taxonomy" id="2913261"/>
    <lineage>
        <taxon>Bacteria</taxon>
        <taxon>Pseudomonadati</taxon>
        <taxon>Pseudomonadota</taxon>
        <taxon>Betaproteobacteria</taxon>
        <taxon>Burkholderiales</taxon>
        <taxon>Burkholderiaceae</taxon>
        <taxon>Paraburkholderia</taxon>
    </lineage>
</organism>
<dbReference type="EMBL" id="JAKLJA010000010">
    <property type="protein sequence ID" value="MCG5074610.1"/>
    <property type="molecule type" value="Genomic_DNA"/>
</dbReference>
<gene>
    <name evidence="2" type="ORF">L5014_14760</name>
</gene>
<dbReference type="InterPro" id="IPR052383">
    <property type="entry name" value="Anti-sigma-E_RseA-like"/>
</dbReference>
<protein>
    <submittedName>
        <fullName evidence="2">Sigma-E factor negative regulatory protein</fullName>
    </submittedName>
</protein>
<dbReference type="InterPro" id="IPR036147">
    <property type="entry name" value="Anti-sigma_E_RseA_N_sf"/>
</dbReference>
<dbReference type="PANTHER" id="PTHR38104">
    <property type="match status" value="1"/>
</dbReference>
<dbReference type="Gene3D" id="1.10.10.880">
    <property type="entry name" value="Anti sigma-E protein RseA, N-terminal domain"/>
    <property type="match status" value="1"/>
</dbReference>
<dbReference type="AlphaFoldDB" id="A0A9X1RNV8"/>
<dbReference type="RefSeq" id="WP_238464477.1">
    <property type="nucleotide sequence ID" value="NZ_JAKLJA010000010.1"/>
</dbReference>
<keyword evidence="3" id="KW-1185">Reference proteome</keyword>
<dbReference type="Pfam" id="PF03872">
    <property type="entry name" value="RseA_N"/>
    <property type="match status" value="1"/>
</dbReference>